<dbReference type="PROSITE" id="PS51186">
    <property type="entry name" value="GNAT"/>
    <property type="match status" value="1"/>
</dbReference>
<dbReference type="eggNOG" id="COG0456">
    <property type="taxonomic scope" value="Bacteria"/>
</dbReference>
<dbReference type="PANTHER" id="PTHR43617">
    <property type="entry name" value="L-AMINO ACID N-ACETYLTRANSFERASE"/>
    <property type="match status" value="1"/>
</dbReference>
<protein>
    <recommendedName>
        <fullName evidence="1">N-acetyltransferase domain-containing protein</fullName>
    </recommendedName>
</protein>
<dbReference type="InterPro" id="IPR050276">
    <property type="entry name" value="MshD_Acetyltransferase"/>
</dbReference>
<comment type="caution">
    <text evidence="2">The sequence shown here is derived from an EMBL/GenBank/DDBJ whole genome shotgun (WGS) entry which is preliminary data.</text>
</comment>
<dbReference type="InterPro" id="IPR016181">
    <property type="entry name" value="Acyl_CoA_acyltransferase"/>
</dbReference>
<sequence>MDKKDNKNQYIIRNLRHDEIGLWEDFLSEAIYVPERVKPPAKEIIELPERKLYIEEFGIRPGDNCLVADFGGKAIGAVWARIMDDYGHVDDETPFIAISLYREYRGQGIGSRMMREMLEQLKAQGYKRASLSVQKTNYAVKMYRKLGFAIVDENEEEYIMVCELQGGAKI</sequence>
<feature type="domain" description="N-acetyltransferase" evidence="1">
    <location>
        <begin position="10"/>
        <end position="165"/>
    </location>
</feature>
<dbReference type="InterPro" id="IPR000182">
    <property type="entry name" value="GNAT_dom"/>
</dbReference>
<accession>C0CMT3</accession>
<dbReference type="GeneID" id="86820956"/>
<name>C0CMT3_BLAHS</name>
<dbReference type="Gene3D" id="3.40.630.30">
    <property type="match status" value="1"/>
</dbReference>
<dbReference type="Proteomes" id="UP000003100">
    <property type="component" value="Unassembled WGS sequence"/>
</dbReference>
<dbReference type="GO" id="GO:0016747">
    <property type="term" value="F:acyltransferase activity, transferring groups other than amino-acyl groups"/>
    <property type="evidence" value="ECO:0007669"/>
    <property type="project" value="InterPro"/>
</dbReference>
<dbReference type="PANTHER" id="PTHR43617:SF2">
    <property type="entry name" value="UPF0039 PROTEIN SLL0451"/>
    <property type="match status" value="1"/>
</dbReference>
<dbReference type="PATRIC" id="fig|476272.21.peg.1601"/>
<proteinExistence type="predicted"/>
<dbReference type="Pfam" id="PF00583">
    <property type="entry name" value="Acetyltransf_1"/>
    <property type="match status" value="1"/>
</dbReference>
<evidence type="ECO:0000313" key="2">
    <source>
        <dbReference type="EMBL" id="EEG48903.1"/>
    </source>
</evidence>
<gene>
    <name evidence="2" type="ORF">RUMHYD_02171</name>
</gene>
<reference evidence="2 3" key="1">
    <citation type="submission" date="2009-01" db="EMBL/GenBank/DDBJ databases">
        <authorList>
            <person name="Fulton L."/>
            <person name="Clifton S."/>
            <person name="Fulton B."/>
            <person name="Xu J."/>
            <person name="Minx P."/>
            <person name="Pepin K.H."/>
            <person name="Johnson M."/>
            <person name="Bhonagiri V."/>
            <person name="Nash W.E."/>
            <person name="Mardis E.R."/>
            <person name="Wilson R.K."/>
        </authorList>
    </citation>
    <scope>NUCLEOTIDE SEQUENCE [LARGE SCALE GENOMIC DNA]</scope>
    <source>
        <strain evidence="3">DSM 10507 / JCM 14656 / S5a33</strain>
    </source>
</reference>
<keyword evidence="3" id="KW-1185">Reference proteome</keyword>
<evidence type="ECO:0000259" key="1">
    <source>
        <dbReference type="PROSITE" id="PS51186"/>
    </source>
</evidence>
<dbReference type="CDD" id="cd04301">
    <property type="entry name" value="NAT_SF"/>
    <property type="match status" value="1"/>
</dbReference>
<dbReference type="EMBL" id="ACBZ01000116">
    <property type="protein sequence ID" value="EEG48903.1"/>
    <property type="molecule type" value="Genomic_DNA"/>
</dbReference>
<dbReference type="AlphaFoldDB" id="C0CMT3"/>
<evidence type="ECO:0000313" key="3">
    <source>
        <dbReference type="Proteomes" id="UP000003100"/>
    </source>
</evidence>
<organism evidence="2 3">
    <name type="scientific">Blautia hydrogenotrophica (strain DSM 10507 / JCM 14656 / S5a33)</name>
    <name type="common">Ruminococcus hydrogenotrophicus</name>
    <dbReference type="NCBI Taxonomy" id="476272"/>
    <lineage>
        <taxon>Bacteria</taxon>
        <taxon>Bacillati</taxon>
        <taxon>Bacillota</taxon>
        <taxon>Clostridia</taxon>
        <taxon>Lachnospirales</taxon>
        <taxon>Lachnospiraceae</taxon>
        <taxon>Blautia</taxon>
    </lineage>
</organism>
<dbReference type="RefSeq" id="WP_005949295.1">
    <property type="nucleotide sequence ID" value="NZ_CP136423.1"/>
</dbReference>
<dbReference type="HOGENOM" id="CLU_107134_0_0_9"/>
<reference evidence="2 3" key="2">
    <citation type="submission" date="2009-02" db="EMBL/GenBank/DDBJ databases">
        <title>Draft genome sequence of Blautia hydrogenotrophica DSM 10507 (Ruminococcus hydrogenotrophicus DSM 10507).</title>
        <authorList>
            <person name="Sudarsanam P."/>
            <person name="Ley R."/>
            <person name="Guruge J."/>
            <person name="Turnbaugh P.J."/>
            <person name="Mahowald M."/>
            <person name="Liep D."/>
            <person name="Gordon J."/>
        </authorList>
    </citation>
    <scope>NUCLEOTIDE SEQUENCE [LARGE SCALE GENOMIC DNA]</scope>
    <source>
        <strain evidence="3">DSM 10507 / JCM 14656 / S5a33</strain>
    </source>
</reference>
<dbReference type="SUPFAM" id="SSF55729">
    <property type="entry name" value="Acyl-CoA N-acyltransferases (Nat)"/>
    <property type="match status" value="1"/>
</dbReference>